<dbReference type="Proteomes" id="UP001185135">
    <property type="component" value="Segment"/>
</dbReference>
<dbReference type="Pfam" id="PF12937">
    <property type="entry name" value="F-box-like"/>
    <property type="match status" value="1"/>
</dbReference>
<dbReference type="InterPro" id="IPR001810">
    <property type="entry name" value="F-box_dom"/>
</dbReference>
<reference evidence="2" key="1">
    <citation type="submission" date="2022-06" db="EMBL/GenBank/DDBJ databases">
        <authorList>
            <person name="Legendre M."/>
            <person name="Claverie J.-M."/>
            <person name="Alempic J.-M."/>
            <person name="Abergel C."/>
        </authorList>
    </citation>
    <scope>NUCLEOTIDE SEQUENCE</scope>
    <source>
        <strain evidence="2">Kuranda</strain>
    </source>
</reference>
<name>A0AA95EIC9_9VIRU</name>
<proteinExistence type="predicted"/>
<accession>A0AA95EIC9</accession>
<organism evidence="2 3">
    <name type="scientific">Pandoravirus kuranda</name>
    <dbReference type="NCBI Taxonomy" id="3019033"/>
    <lineage>
        <taxon>Viruses</taxon>
        <taxon>Pandoravirus</taxon>
    </lineage>
</organism>
<gene>
    <name evidence="2" type="ORF">pkur_cds_354</name>
</gene>
<evidence type="ECO:0000313" key="3">
    <source>
        <dbReference type="Proteomes" id="UP001185135"/>
    </source>
</evidence>
<evidence type="ECO:0000259" key="1">
    <source>
        <dbReference type="Pfam" id="PF12937"/>
    </source>
</evidence>
<sequence>MTEVIDNDCLFLIMKCLDAKSLARAALSCSRFHFIIAHRLFWSTRARGSGVANLSAFLAWSLVSERLRQHPHGSGDPLPERFPITQEDLTLSALRPGDHLMILGNGTPIDAAAKRSTHAIVESLDPLRGYFVLVMDITNGSTAYKRQTALSLFQAVGVDPDVPADASRIKVIKSASGRLSTTEDIVERARAFLPTLTSPGPLPAIEGVWNQFAFGFFCQTGHLVSWDRFLVWYRNQSACI</sequence>
<dbReference type="InterPro" id="IPR036047">
    <property type="entry name" value="F-box-like_dom_sf"/>
</dbReference>
<dbReference type="EMBL" id="ON887157">
    <property type="protein sequence ID" value="WBR14529.1"/>
    <property type="molecule type" value="Genomic_DNA"/>
</dbReference>
<dbReference type="CDD" id="cd09917">
    <property type="entry name" value="F-box_SF"/>
    <property type="match status" value="1"/>
</dbReference>
<dbReference type="SUPFAM" id="SSF81383">
    <property type="entry name" value="F-box domain"/>
    <property type="match status" value="1"/>
</dbReference>
<protein>
    <recommendedName>
        <fullName evidence="1">F-box domain-containing protein</fullName>
    </recommendedName>
</protein>
<evidence type="ECO:0000313" key="2">
    <source>
        <dbReference type="EMBL" id="WBR14529.1"/>
    </source>
</evidence>
<feature type="domain" description="F-box" evidence="1">
    <location>
        <begin position="8"/>
        <end position="44"/>
    </location>
</feature>